<dbReference type="CDD" id="cd06130">
    <property type="entry name" value="DNA_pol_III_epsilon_like"/>
    <property type="match status" value="1"/>
</dbReference>
<dbReference type="GO" id="GO:0005829">
    <property type="term" value="C:cytosol"/>
    <property type="evidence" value="ECO:0007669"/>
    <property type="project" value="TreeGrafter"/>
</dbReference>
<organism evidence="2 3">
    <name type="scientific">Kocuria marina</name>
    <dbReference type="NCBI Taxonomy" id="223184"/>
    <lineage>
        <taxon>Bacteria</taxon>
        <taxon>Bacillati</taxon>
        <taxon>Actinomycetota</taxon>
        <taxon>Actinomycetes</taxon>
        <taxon>Micrococcales</taxon>
        <taxon>Micrococcaceae</taxon>
        <taxon>Kocuria</taxon>
    </lineage>
</organism>
<dbReference type="STRING" id="223184.AS25_09485"/>
<gene>
    <name evidence="2" type="ORF">AS25_09485</name>
</gene>
<name>A0A0B0D9D0_9MICC</name>
<dbReference type="SUPFAM" id="SSF53098">
    <property type="entry name" value="Ribonuclease H-like"/>
    <property type="match status" value="1"/>
</dbReference>
<dbReference type="Proteomes" id="UP000030664">
    <property type="component" value="Unassembled WGS sequence"/>
</dbReference>
<dbReference type="InterPro" id="IPR036397">
    <property type="entry name" value="RNaseH_sf"/>
</dbReference>
<feature type="domain" description="Exonuclease" evidence="1">
    <location>
        <begin position="4"/>
        <end position="174"/>
    </location>
</feature>
<dbReference type="InterPro" id="IPR013520">
    <property type="entry name" value="Ribonucl_H"/>
</dbReference>
<dbReference type="RefSeq" id="WP_035964633.1">
    <property type="nucleotide sequence ID" value="NZ_JALXTF010000025.1"/>
</dbReference>
<evidence type="ECO:0000259" key="1">
    <source>
        <dbReference type="SMART" id="SM00479"/>
    </source>
</evidence>
<dbReference type="EMBL" id="JROM01000041">
    <property type="protein sequence ID" value="KHE73993.1"/>
    <property type="molecule type" value="Genomic_DNA"/>
</dbReference>
<comment type="caution">
    <text evidence="2">The sequence shown here is derived from an EMBL/GenBank/DDBJ whole genome shotgun (WGS) entry which is preliminary data.</text>
</comment>
<dbReference type="PANTHER" id="PTHR30231:SF42">
    <property type="entry name" value="EXONUCLEASE"/>
    <property type="match status" value="1"/>
</dbReference>
<sequence length="193" mass="20751">MPVSFTAIDFETANRSPASACALGVVRVRDGQVVDTRYSLIRPPLGHDGFEPGNVRIHGIRPADVTHAPTFDLLWDWMCENISPEDPDSVLVAHNAVFDTGVIKAANRACGGTARTWDYACTLRLARAAYTLRSYALPSASRAAGAEVVEHHNALSDSLACAGIVLDLARRSGARSMAELTAHYGVRLQHATL</sequence>
<dbReference type="GO" id="GO:0003676">
    <property type="term" value="F:nucleic acid binding"/>
    <property type="evidence" value="ECO:0007669"/>
    <property type="project" value="InterPro"/>
</dbReference>
<proteinExistence type="predicted"/>
<dbReference type="Gene3D" id="3.30.420.10">
    <property type="entry name" value="Ribonuclease H-like superfamily/Ribonuclease H"/>
    <property type="match status" value="1"/>
</dbReference>
<dbReference type="SMART" id="SM00479">
    <property type="entry name" value="EXOIII"/>
    <property type="match status" value="1"/>
</dbReference>
<dbReference type="GO" id="GO:0008408">
    <property type="term" value="F:3'-5' exonuclease activity"/>
    <property type="evidence" value="ECO:0007669"/>
    <property type="project" value="TreeGrafter"/>
</dbReference>
<accession>A0A0B0D9D0</accession>
<dbReference type="eggNOG" id="COG0847">
    <property type="taxonomic scope" value="Bacteria"/>
</dbReference>
<dbReference type="PANTHER" id="PTHR30231">
    <property type="entry name" value="DNA POLYMERASE III SUBUNIT EPSILON"/>
    <property type="match status" value="1"/>
</dbReference>
<dbReference type="Pfam" id="PF00929">
    <property type="entry name" value="RNase_T"/>
    <property type="match status" value="1"/>
</dbReference>
<evidence type="ECO:0000313" key="2">
    <source>
        <dbReference type="EMBL" id="KHE73993.1"/>
    </source>
</evidence>
<evidence type="ECO:0000313" key="3">
    <source>
        <dbReference type="Proteomes" id="UP000030664"/>
    </source>
</evidence>
<reference evidence="2 3" key="1">
    <citation type="submission" date="2014-09" db="EMBL/GenBank/DDBJ databases">
        <title>High-quality draft genome sequence of Kocuria marina SO9-6, an actinobacterium isolated from a copper mine.</title>
        <authorList>
            <person name="Castro D.B."/>
            <person name="Pereira L.B."/>
            <person name="Silva M.V."/>
            <person name="Silva B.P."/>
            <person name="Zanardi B.R."/>
            <person name="Carlos C."/>
            <person name="Belgini D.R."/>
            <person name="Limache E.G."/>
            <person name="Lacerda G.V."/>
            <person name="Nery M.B."/>
            <person name="Gomes M.B."/>
            <person name="Souza S."/>
            <person name="Silva T.M."/>
            <person name="Rodrigues V.D."/>
            <person name="Paulino L.C."/>
            <person name="Vicentini R."/>
            <person name="Ferraz L.F."/>
            <person name="Ottoboni L.M."/>
        </authorList>
    </citation>
    <scope>NUCLEOTIDE SEQUENCE [LARGE SCALE GENOMIC DNA]</scope>
    <source>
        <strain evidence="2 3">SO9-6</strain>
    </source>
</reference>
<protein>
    <submittedName>
        <fullName evidence="2">DNA polymerase III subunit epsilon</fullName>
    </submittedName>
</protein>
<dbReference type="AlphaFoldDB" id="A0A0B0D9D0"/>
<dbReference type="InterPro" id="IPR012337">
    <property type="entry name" value="RNaseH-like_sf"/>
</dbReference>